<evidence type="ECO:0000313" key="1">
    <source>
        <dbReference type="EMBL" id="KAI4867081.1"/>
    </source>
</evidence>
<dbReference type="EMBL" id="MU393451">
    <property type="protein sequence ID" value="KAI4867081.1"/>
    <property type="molecule type" value="Genomic_DNA"/>
</dbReference>
<protein>
    <submittedName>
        <fullName evidence="1">Uncharacterized protein</fullName>
    </submittedName>
</protein>
<proteinExistence type="predicted"/>
<accession>A0ACB9Z5J7</accession>
<evidence type="ECO:0000313" key="2">
    <source>
        <dbReference type="Proteomes" id="UP001497700"/>
    </source>
</evidence>
<comment type="caution">
    <text evidence="1">The sequence shown here is derived from an EMBL/GenBank/DDBJ whole genome shotgun (WGS) entry which is preliminary data.</text>
</comment>
<name>A0ACB9Z5J7_9PEZI</name>
<dbReference type="Proteomes" id="UP001497700">
    <property type="component" value="Unassembled WGS sequence"/>
</dbReference>
<gene>
    <name evidence="1" type="ORF">F4820DRAFT_414855</name>
</gene>
<keyword evidence="2" id="KW-1185">Reference proteome</keyword>
<sequence length="329" mass="37984">MFLTFPNTPLPVPTVPTHPPTMFDLKLLPAELRLRVWRFALQAETQNRLHMVGQVGNESVQGPIHLLPLKHHISPFLSVNKESRYEAVKFYYVKLDVYRAAEPVVCNPSRYEAAVEAATKDPRTTNDVKPAGVVYLNPQWDSFVQGENMGFYCNRCIDLGYVGGRRGTPRQDLTVRVTPELARTFRNVVLLERSYPDFIATPVRHDEWWYDAKDWVKYVHGVSPCHPHFSPPDRAKKAWKTQVFQGIRNFYHLRLKNQEADNFISLVNEMGGRGSLDIRKWVPYLDADGGKAHPGGWVLLDLDELQRQGRDMQRVSHDLEALWRRVEEL</sequence>
<reference evidence="1 2" key="1">
    <citation type="journal article" date="2022" name="New Phytol.">
        <title>Ecological generalism drives hyperdiversity of secondary metabolite gene clusters in xylarialean endophytes.</title>
        <authorList>
            <person name="Franco M.E.E."/>
            <person name="Wisecaver J.H."/>
            <person name="Arnold A.E."/>
            <person name="Ju Y.M."/>
            <person name="Slot J.C."/>
            <person name="Ahrendt S."/>
            <person name="Moore L.P."/>
            <person name="Eastman K.E."/>
            <person name="Scott K."/>
            <person name="Konkel Z."/>
            <person name="Mondo S.J."/>
            <person name="Kuo A."/>
            <person name="Hayes R.D."/>
            <person name="Haridas S."/>
            <person name="Andreopoulos B."/>
            <person name="Riley R."/>
            <person name="LaButti K."/>
            <person name="Pangilinan J."/>
            <person name="Lipzen A."/>
            <person name="Amirebrahimi M."/>
            <person name="Yan J."/>
            <person name="Adam C."/>
            <person name="Keymanesh K."/>
            <person name="Ng V."/>
            <person name="Louie K."/>
            <person name="Northen T."/>
            <person name="Drula E."/>
            <person name="Henrissat B."/>
            <person name="Hsieh H.M."/>
            <person name="Youens-Clark K."/>
            <person name="Lutzoni F."/>
            <person name="Miadlikowska J."/>
            <person name="Eastwood D.C."/>
            <person name="Hamelin R.C."/>
            <person name="Grigoriev I.V."/>
            <person name="U'Ren J.M."/>
        </authorList>
    </citation>
    <scope>NUCLEOTIDE SEQUENCE [LARGE SCALE GENOMIC DNA]</scope>
    <source>
        <strain evidence="1 2">CBS 119005</strain>
    </source>
</reference>
<organism evidence="1 2">
    <name type="scientific">Hypoxylon rubiginosum</name>
    <dbReference type="NCBI Taxonomy" id="110542"/>
    <lineage>
        <taxon>Eukaryota</taxon>
        <taxon>Fungi</taxon>
        <taxon>Dikarya</taxon>
        <taxon>Ascomycota</taxon>
        <taxon>Pezizomycotina</taxon>
        <taxon>Sordariomycetes</taxon>
        <taxon>Xylariomycetidae</taxon>
        <taxon>Xylariales</taxon>
        <taxon>Hypoxylaceae</taxon>
        <taxon>Hypoxylon</taxon>
    </lineage>
</organism>